<dbReference type="AlphaFoldDB" id="A0A6A6G0Q1"/>
<dbReference type="Gene3D" id="3.40.50.1820">
    <property type="entry name" value="alpha/beta hydrolase"/>
    <property type="match status" value="1"/>
</dbReference>
<keyword evidence="5" id="KW-1185">Reference proteome</keyword>
<sequence length="332" mass="36904">MASNKLSPSEAEAISRTTVLNGTKYRYLLSKPTGPVRGTIFLIHGWPDLAFGWRYQIPFLTSLGLRVVVPDMPGYGGTDAPEDVKAYGFKKVSDDLAALAKELGVSRIVLGGHDWGGMVVYRFAQWHPELVTHVFSVCTPYASPSTVYMSNEQLASGPVPQFGYQVHLASGEVEKGVKTREDLEQFLNGVYGGNVPEGSTFMTPTKGVDLSLLGKVERSRLVEEEEMKYVVDQYARKGIHGPLNWYRTRKVNFDDELNLPKKTLAQPVLYILANKDNILTKELSAGMERSVPNLIRKEVTAGHWALWQASDEVNAHVKEWLETTVFGGRSNL</sequence>
<reference evidence="5" key="1">
    <citation type="journal article" date="2020" name="Stud. Mycol.">
        <title>101 Dothideomycetes genomes: A test case for predicting lifestyles and emergence of pathogens.</title>
        <authorList>
            <person name="Haridas S."/>
            <person name="Albert R."/>
            <person name="Binder M."/>
            <person name="Bloem J."/>
            <person name="LaButti K."/>
            <person name="Salamov A."/>
            <person name="Andreopoulos B."/>
            <person name="Baker S."/>
            <person name="Barry K."/>
            <person name="Bills G."/>
            <person name="Bluhm B."/>
            <person name="Cannon C."/>
            <person name="Castanera R."/>
            <person name="Culley D."/>
            <person name="Daum C."/>
            <person name="Ezra D."/>
            <person name="Gonzalez J."/>
            <person name="Henrissat B."/>
            <person name="Kuo A."/>
            <person name="Liang C."/>
            <person name="Lipzen A."/>
            <person name="Lutzoni F."/>
            <person name="Magnuson J."/>
            <person name="Mondo S."/>
            <person name="Nolan M."/>
            <person name="Ohm R."/>
            <person name="Pangilinan J."/>
            <person name="Park H.-J."/>
            <person name="Ramirez L."/>
            <person name="Alfaro M."/>
            <person name="Sun H."/>
            <person name="Tritt A."/>
            <person name="Yoshinaga Y."/>
            <person name="Zwiers L.-H."/>
            <person name="Turgeon B."/>
            <person name="Goodwin S."/>
            <person name="Spatafora J."/>
            <person name="Crous P."/>
            <person name="Grigoriev I."/>
        </authorList>
    </citation>
    <scope>NUCLEOTIDE SEQUENCE [LARGE SCALE GENOMIC DNA]</scope>
    <source>
        <strain evidence="5">CECT 20119</strain>
    </source>
</reference>
<dbReference type="PRINTS" id="PR00111">
    <property type="entry name" value="ABHYDROLASE"/>
</dbReference>
<dbReference type="GO" id="GO:0016787">
    <property type="term" value="F:hydrolase activity"/>
    <property type="evidence" value="ECO:0007669"/>
    <property type="project" value="UniProtKB-KW"/>
</dbReference>
<feature type="domain" description="AB hydrolase-1" evidence="3">
    <location>
        <begin position="39"/>
        <end position="145"/>
    </location>
</feature>
<evidence type="ECO:0000259" key="3">
    <source>
        <dbReference type="Pfam" id="PF00561"/>
    </source>
</evidence>
<dbReference type="SUPFAM" id="SSF53474">
    <property type="entry name" value="alpha/beta-Hydrolases"/>
    <property type="match status" value="1"/>
</dbReference>
<comment type="similarity">
    <text evidence="2">Belongs to the AB hydrolase superfamily. Epoxide hydrolase family.</text>
</comment>
<evidence type="ECO:0000256" key="2">
    <source>
        <dbReference type="ARBA" id="ARBA00038334"/>
    </source>
</evidence>
<gene>
    <name evidence="4" type="ORF">BDZ85DRAFT_269257</name>
</gene>
<dbReference type="OrthoDB" id="408373at2759"/>
<dbReference type="PANTHER" id="PTHR43329">
    <property type="entry name" value="EPOXIDE HYDROLASE"/>
    <property type="match status" value="1"/>
</dbReference>
<evidence type="ECO:0000313" key="5">
    <source>
        <dbReference type="Proteomes" id="UP000799538"/>
    </source>
</evidence>
<evidence type="ECO:0000313" key="4">
    <source>
        <dbReference type="EMBL" id="KAF2219050.1"/>
    </source>
</evidence>
<keyword evidence="1 4" id="KW-0378">Hydrolase</keyword>
<dbReference type="InterPro" id="IPR000639">
    <property type="entry name" value="Epox_hydrolase-like"/>
</dbReference>
<protein>
    <submittedName>
        <fullName evidence="4">Alpha/Beta hydrolase protein</fullName>
    </submittedName>
</protein>
<dbReference type="PRINTS" id="PR00412">
    <property type="entry name" value="EPOXHYDRLASE"/>
</dbReference>
<dbReference type="Pfam" id="PF00561">
    <property type="entry name" value="Abhydrolase_1"/>
    <property type="match status" value="1"/>
</dbReference>
<dbReference type="InterPro" id="IPR029058">
    <property type="entry name" value="AB_hydrolase_fold"/>
</dbReference>
<accession>A0A6A6G0Q1</accession>
<dbReference type="InterPro" id="IPR000073">
    <property type="entry name" value="AB_hydrolase_1"/>
</dbReference>
<dbReference type="EMBL" id="ML992521">
    <property type="protein sequence ID" value="KAF2219050.1"/>
    <property type="molecule type" value="Genomic_DNA"/>
</dbReference>
<evidence type="ECO:0000256" key="1">
    <source>
        <dbReference type="ARBA" id="ARBA00022801"/>
    </source>
</evidence>
<proteinExistence type="inferred from homology"/>
<dbReference type="Proteomes" id="UP000799538">
    <property type="component" value="Unassembled WGS sequence"/>
</dbReference>
<organism evidence="4 5">
    <name type="scientific">Elsinoe ampelina</name>
    <dbReference type="NCBI Taxonomy" id="302913"/>
    <lineage>
        <taxon>Eukaryota</taxon>
        <taxon>Fungi</taxon>
        <taxon>Dikarya</taxon>
        <taxon>Ascomycota</taxon>
        <taxon>Pezizomycotina</taxon>
        <taxon>Dothideomycetes</taxon>
        <taxon>Dothideomycetidae</taxon>
        <taxon>Myriangiales</taxon>
        <taxon>Elsinoaceae</taxon>
        <taxon>Elsinoe</taxon>
    </lineage>
</organism>
<name>A0A6A6G0Q1_9PEZI</name>